<keyword evidence="8" id="KW-1185">Reference proteome</keyword>
<feature type="domain" description="Ubiquitin-like protease family profile" evidence="6">
    <location>
        <begin position="315"/>
        <end position="350"/>
    </location>
</feature>
<dbReference type="GO" id="GO:0016926">
    <property type="term" value="P:protein desumoylation"/>
    <property type="evidence" value="ECO:0007669"/>
    <property type="project" value="UniProtKB-ARBA"/>
</dbReference>
<sequence length="391" mass="43737">MEKVLALFLVLFLVLFGVLLGSFLIAIGIEYFCFCTKPTAGADEAQSEAQTQTQAELEVPVIPHQLQVPVIPHQLRVPKSRGTQPRSYHQLEVIPEFPYPTPKVKLFPAMQKGIRNKEEKVGGAGGVRVPSSYYQPSFNNQPQLPSPQAPQLDEDTVLGSDLGVDCSGADLGVDCSGVIVADCSGGVDYLDLNLNDMILYSDEESTSRAPAPQAPKPRAPKPRMKLFPATSYLKQEWAKEMVDVTSQLRLWALERAAEKRAAAERESALEAAAEREAALEAEWERQAEWDMEAEWERQAEWDMEAEWDVEAQEEGKVPQQPNEYDCGLFVIHMMRLFLEQAPERFQLDNIDMIVGCLPSTCFLNLIFGLIELRFRRSLILVILLNGGVFVP</sequence>
<evidence type="ECO:0000313" key="8">
    <source>
        <dbReference type="Proteomes" id="UP001237642"/>
    </source>
</evidence>
<comment type="caution">
    <text evidence="7">The sequence shown here is derived from an EMBL/GenBank/DDBJ whole genome shotgun (WGS) entry which is preliminary data.</text>
</comment>
<feature type="region of interest" description="Disordered" evidence="5">
    <location>
        <begin position="132"/>
        <end position="151"/>
    </location>
</feature>
<dbReference type="InterPro" id="IPR003653">
    <property type="entry name" value="Peptidase_C48_C"/>
</dbReference>
<dbReference type="Proteomes" id="UP001237642">
    <property type="component" value="Unassembled WGS sequence"/>
</dbReference>
<accession>A0AAD8MAF8</accession>
<organism evidence="7 8">
    <name type="scientific">Heracleum sosnowskyi</name>
    <dbReference type="NCBI Taxonomy" id="360622"/>
    <lineage>
        <taxon>Eukaryota</taxon>
        <taxon>Viridiplantae</taxon>
        <taxon>Streptophyta</taxon>
        <taxon>Embryophyta</taxon>
        <taxon>Tracheophyta</taxon>
        <taxon>Spermatophyta</taxon>
        <taxon>Magnoliopsida</taxon>
        <taxon>eudicotyledons</taxon>
        <taxon>Gunneridae</taxon>
        <taxon>Pentapetalae</taxon>
        <taxon>asterids</taxon>
        <taxon>campanulids</taxon>
        <taxon>Apiales</taxon>
        <taxon>Apiaceae</taxon>
        <taxon>Apioideae</taxon>
        <taxon>apioid superclade</taxon>
        <taxon>Tordylieae</taxon>
        <taxon>Tordyliinae</taxon>
        <taxon>Heracleum</taxon>
    </lineage>
</organism>
<evidence type="ECO:0000256" key="5">
    <source>
        <dbReference type="SAM" id="MobiDB-lite"/>
    </source>
</evidence>
<evidence type="ECO:0000256" key="3">
    <source>
        <dbReference type="ARBA" id="ARBA00022801"/>
    </source>
</evidence>
<dbReference type="InterPro" id="IPR038765">
    <property type="entry name" value="Papain-like_cys_pep_sf"/>
</dbReference>
<dbReference type="SUPFAM" id="SSF54001">
    <property type="entry name" value="Cysteine proteinases"/>
    <property type="match status" value="1"/>
</dbReference>
<keyword evidence="2" id="KW-0645">Protease</keyword>
<dbReference type="GO" id="GO:0006508">
    <property type="term" value="P:proteolysis"/>
    <property type="evidence" value="ECO:0007669"/>
    <property type="project" value="UniProtKB-KW"/>
</dbReference>
<proteinExistence type="inferred from homology"/>
<dbReference type="Pfam" id="PF02902">
    <property type="entry name" value="Peptidase_C48"/>
    <property type="match status" value="1"/>
</dbReference>
<evidence type="ECO:0000259" key="6">
    <source>
        <dbReference type="Pfam" id="PF02902"/>
    </source>
</evidence>
<keyword evidence="4" id="KW-0788">Thiol protease</keyword>
<keyword evidence="3" id="KW-0378">Hydrolase</keyword>
<reference evidence="7" key="1">
    <citation type="submission" date="2023-02" db="EMBL/GenBank/DDBJ databases">
        <title>Genome of toxic invasive species Heracleum sosnowskyi carries increased number of genes despite the absence of recent whole-genome duplications.</title>
        <authorList>
            <person name="Schelkunov M."/>
            <person name="Shtratnikova V."/>
            <person name="Makarenko M."/>
            <person name="Klepikova A."/>
            <person name="Omelchenko D."/>
            <person name="Novikova G."/>
            <person name="Obukhova E."/>
            <person name="Bogdanov V."/>
            <person name="Penin A."/>
            <person name="Logacheva M."/>
        </authorList>
    </citation>
    <scope>NUCLEOTIDE SEQUENCE</scope>
    <source>
        <strain evidence="7">Hsosn_3</strain>
        <tissue evidence="7">Leaf</tissue>
    </source>
</reference>
<evidence type="ECO:0000256" key="4">
    <source>
        <dbReference type="ARBA" id="ARBA00022807"/>
    </source>
</evidence>
<evidence type="ECO:0000256" key="1">
    <source>
        <dbReference type="ARBA" id="ARBA00005234"/>
    </source>
</evidence>
<dbReference type="AlphaFoldDB" id="A0AAD8MAF8"/>
<dbReference type="EMBL" id="JAUIZM010000009">
    <property type="protein sequence ID" value="KAK1366646.1"/>
    <property type="molecule type" value="Genomic_DNA"/>
</dbReference>
<dbReference type="Gene3D" id="1.10.418.20">
    <property type="match status" value="1"/>
</dbReference>
<feature type="region of interest" description="Disordered" evidence="5">
    <location>
        <begin position="203"/>
        <end position="223"/>
    </location>
</feature>
<name>A0AAD8MAF8_9APIA</name>
<dbReference type="PANTHER" id="PTHR46915">
    <property type="entry name" value="UBIQUITIN-LIKE PROTEASE 4-RELATED"/>
    <property type="match status" value="1"/>
</dbReference>
<protein>
    <recommendedName>
        <fullName evidence="6">Ubiquitin-like protease family profile domain-containing protein</fullName>
    </recommendedName>
</protein>
<gene>
    <name evidence="7" type="ORF">POM88_042207</name>
</gene>
<reference evidence="7" key="2">
    <citation type="submission" date="2023-05" db="EMBL/GenBank/DDBJ databases">
        <authorList>
            <person name="Schelkunov M.I."/>
        </authorList>
    </citation>
    <scope>NUCLEOTIDE SEQUENCE</scope>
    <source>
        <strain evidence="7">Hsosn_3</strain>
        <tissue evidence="7">Leaf</tissue>
    </source>
</reference>
<dbReference type="GO" id="GO:0008234">
    <property type="term" value="F:cysteine-type peptidase activity"/>
    <property type="evidence" value="ECO:0007669"/>
    <property type="project" value="UniProtKB-KW"/>
</dbReference>
<evidence type="ECO:0000256" key="2">
    <source>
        <dbReference type="ARBA" id="ARBA00022670"/>
    </source>
</evidence>
<evidence type="ECO:0000313" key="7">
    <source>
        <dbReference type="EMBL" id="KAK1366646.1"/>
    </source>
</evidence>
<dbReference type="PANTHER" id="PTHR46915:SF2">
    <property type="entry name" value="UBIQUITIN-LIKE PROTEASE 4"/>
    <property type="match status" value="1"/>
</dbReference>
<comment type="similarity">
    <text evidence="1">Belongs to the peptidase C48 family.</text>
</comment>